<accession>A0A3P7WGS8</accession>
<protein>
    <submittedName>
        <fullName evidence="3">HEPN domain-containing protein</fullName>
    </submittedName>
</protein>
<dbReference type="WBParaSite" id="HPBE_0000417701-mRNA-1">
    <property type="protein sequence ID" value="HPBE_0000417701-mRNA-1"/>
    <property type="gene ID" value="HPBE_0000417701"/>
</dbReference>
<proteinExistence type="predicted"/>
<sequence>MVYRLMRESSSFLSGLWLAEKAAEFILALNAAGDPHRAQQAVFLADRQLHEAFAFCLCERCHPTSASACPAVF</sequence>
<evidence type="ECO:0000313" key="2">
    <source>
        <dbReference type="Proteomes" id="UP000050761"/>
    </source>
</evidence>
<evidence type="ECO:0000313" key="3">
    <source>
        <dbReference type="WBParaSite" id="HPBE_0000417701-mRNA-1"/>
    </source>
</evidence>
<gene>
    <name evidence="1" type="ORF">HPBE_LOCUS4178</name>
</gene>
<evidence type="ECO:0000313" key="1">
    <source>
        <dbReference type="EMBL" id="VDO60311.1"/>
    </source>
</evidence>
<keyword evidence="2" id="KW-1185">Reference proteome</keyword>
<reference evidence="3" key="2">
    <citation type="submission" date="2019-09" db="UniProtKB">
        <authorList>
            <consortium name="WormBaseParasite"/>
        </authorList>
    </citation>
    <scope>IDENTIFICATION</scope>
</reference>
<organism evidence="2 3">
    <name type="scientific">Heligmosomoides polygyrus</name>
    <name type="common">Parasitic roundworm</name>
    <dbReference type="NCBI Taxonomy" id="6339"/>
    <lineage>
        <taxon>Eukaryota</taxon>
        <taxon>Metazoa</taxon>
        <taxon>Ecdysozoa</taxon>
        <taxon>Nematoda</taxon>
        <taxon>Chromadorea</taxon>
        <taxon>Rhabditida</taxon>
        <taxon>Rhabditina</taxon>
        <taxon>Rhabditomorpha</taxon>
        <taxon>Strongyloidea</taxon>
        <taxon>Heligmosomidae</taxon>
        <taxon>Heligmosomoides</taxon>
    </lineage>
</organism>
<accession>A0A183FD91</accession>
<name>A0A183FD91_HELPZ</name>
<dbReference type="Proteomes" id="UP000050761">
    <property type="component" value="Unassembled WGS sequence"/>
</dbReference>
<reference evidence="1 2" key="1">
    <citation type="submission" date="2018-11" db="EMBL/GenBank/DDBJ databases">
        <authorList>
            <consortium name="Pathogen Informatics"/>
        </authorList>
    </citation>
    <scope>NUCLEOTIDE SEQUENCE [LARGE SCALE GENOMIC DNA]</scope>
</reference>
<dbReference type="EMBL" id="UZAH01025280">
    <property type="protein sequence ID" value="VDO60311.1"/>
    <property type="molecule type" value="Genomic_DNA"/>
</dbReference>
<dbReference type="AlphaFoldDB" id="A0A183FD91"/>